<evidence type="ECO:0000256" key="1">
    <source>
        <dbReference type="SAM" id="SignalP"/>
    </source>
</evidence>
<reference evidence="2 3" key="1">
    <citation type="submission" date="2017-04" db="EMBL/GenBank/DDBJ databases">
        <authorList>
            <person name="Veseli I.A."/>
            <person name="Tang C."/>
            <person name="Pombert J.-F."/>
        </authorList>
    </citation>
    <scope>NUCLEOTIDE SEQUENCE [LARGE SCALE GENOMIC DNA]</scope>
    <source>
        <strain evidence="2 3">ATCC 700373</strain>
    </source>
</reference>
<dbReference type="AlphaFoldDB" id="A0AAC9RW61"/>
<feature type="chain" id="PRO_5042156549" evidence="1">
    <location>
        <begin position="27"/>
        <end position="96"/>
    </location>
</feature>
<dbReference type="RefSeq" id="WP_085237422.1">
    <property type="nucleotide sequence ID" value="NZ_CP020773.1"/>
</dbReference>
<feature type="signal peptide" evidence="1">
    <location>
        <begin position="1"/>
        <end position="26"/>
    </location>
</feature>
<dbReference type="Pfam" id="PF09683">
    <property type="entry name" value="Lactococcin_972"/>
    <property type="match status" value="1"/>
</dbReference>
<evidence type="ECO:0000313" key="2">
    <source>
        <dbReference type="EMBL" id="ARJ50947.1"/>
    </source>
</evidence>
<proteinExistence type="predicted"/>
<keyword evidence="3" id="KW-1185">Reference proteome</keyword>
<accession>A0AAC9RW61</accession>
<sequence length="96" mass="10867">MKNKILSTLVAGLLLIGIGSSSLVSAATIYTDGGTWSYGVGSKYVWSYYSNNYRYHSSTVIGKTRSFSGFRKPGVRAQASSEKRWWWRNEAYYNVY</sequence>
<gene>
    <name evidence="2" type="ORF">B5P37_06240</name>
</gene>
<protein>
    <submittedName>
        <fullName evidence="2">Lactococcin 972 family bacteriocin</fullName>
    </submittedName>
</protein>
<name>A0AAC9RW61_9STAP</name>
<evidence type="ECO:0000313" key="3">
    <source>
        <dbReference type="Proteomes" id="UP000242864"/>
    </source>
</evidence>
<organism evidence="2 3">
    <name type="scientific">Staphylococcus lutrae</name>
    <dbReference type="NCBI Taxonomy" id="155085"/>
    <lineage>
        <taxon>Bacteria</taxon>
        <taxon>Bacillati</taxon>
        <taxon>Bacillota</taxon>
        <taxon>Bacilli</taxon>
        <taxon>Bacillales</taxon>
        <taxon>Staphylococcaceae</taxon>
        <taxon>Staphylococcus</taxon>
    </lineage>
</organism>
<keyword evidence="1" id="KW-0732">Signal</keyword>
<dbReference type="EMBL" id="CP020773">
    <property type="protein sequence ID" value="ARJ50947.1"/>
    <property type="molecule type" value="Genomic_DNA"/>
</dbReference>
<dbReference type="NCBIfam" id="TIGR01653">
    <property type="entry name" value="lactococcin_972"/>
    <property type="match status" value="1"/>
</dbReference>
<dbReference type="KEGG" id="slz:B5P37_06240"/>
<dbReference type="Gene3D" id="2.60.40.2850">
    <property type="match status" value="1"/>
</dbReference>
<dbReference type="InterPro" id="IPR006540">
    <property type="entry name" value="Lactococcin_972"/>
</dbReference>
<dbReference type="Proteomes" id="UP000242864">
    <property type="component" value="Chromosome"/>
</dbReference>